<dbReference type="InterPro" id="IPR049248">
    <property type="entry name" value="DUF6881"/>
</dbReference>
<evidence type="ECO:0000259" key="1">
    <source>
        <dbReference type="Pfam" id="PF21812"/>
    </source>
</evidence>
<evidence type="ECO:0000313" key="3">
    <source>
        <dbReference type="Proteomes" id="UP001595998"/>
    </source>
</evidence>
<accession>A0ABV8XNT0</accession>
<organism evidence="2 3">
    <name type="scientific">Deinococcus navajonensis</name>
    <dbReference type="NCBI Taxonomy" id="309884"/>
    <lineage>
        <taxon>Bacteria</taxon>
        <taxon>Thermotogati</taxon>
        <taxon>Deinococcota</taxon>
        <taxon>Deinococci</taxon>
        <taxon>Deinococcales</taxon>
        <taxon>Deinococcaceae</taxon>
        <taxon>Deinococcus</taxon>
    </lineage>
</organism>
<dbReference type="Pfam" id="PF21812">
    <property type="entry name" value="DUF6881"/>
    <property type="match status" value="1"/>
</dbReference>
<dbReference type="EMBL" id="JBHSEH010000008">
    <property type="protein sequence ID" value="MFC4426398.1"/>
    <property type="molecule type" value="Genomic_DNA"/>
</dbReference>
<name>A0ABV8XNT0_9DEIO</name>
<dbReference type="Proteomes" id="UP001595998">
    <property type="component" value="Unassembled WGS sequence"/>
</dbReference>
<proteinExistence type="predicted"/>
<protein>
    <submittedName>
        <fullName evidence="2">DUF6881 domain-containing protein</fullName>
    </submittedName>
</protein>
<gene>
    <name evidence="2" type="ORF">ACFOZ9_09240</name>
</gene>
<evidence type="ECO:0000313" key="2">
    <source>
        <dbReference type="EMBL" id="MFC4426398.1"/>
    </source>
</evidence>
<keyword evidence="3" id="KW-1185">Reference proteome</keyword>
<reference evidence="3" key="1">
    <citation type="journal article" date="2019" name="Int. J. Syst. Evol. Microbiol.">
        <title>The Global Catalogue of Microorganisms (GCM) 10K type strain sequencing project: providing services to taxonomists for standard genome sequencing and annotation.</title>
        <authorList>
            <consortium name="The Broad Institute Genomics Platform"/>
            <consortium name="The Broad Institute Genome Sequencing Center for Infectious Disease"/>
            <person name="Wu L."/>
            <person name="Ma J."/>
        </authorList>
    </citation>
    <scope>NUCLEOTIDE SEQUENCE [LARGE SCALE GENOMIC DNA]</scope>
    <source>
        <strain evidence="3">CCUG 56029</strain>
    </source>
</reference>
<sequence length="96" mass="11187">MSALLTYETYEWHHEFEDEPIRIYAELDEERWELRKVEVYRDGRTYYAADGLSTGETRLGDVPVSPLDEIKTDAEFSGCRITTTEFELIWQAATGC</sequence>
<comment type="caution">
    <text evidence="2">The sequence shown here is derived from an EMBL/GenBank/DDBJ whole genome shotgun (WGS) entry which is preliminary data.</text>
</comment>
<feature type="domain" description="DUF6881" evidence="1">
    <location>
        <begin position="7"/>
        <end position="94"/>
    </location>
</feature>
<dbReference type="RefSeq" id="WP_380038820.1">
    <property type="nucleotide sequence ID" value="NZ_JBHSEH010000008.1"/>
</dbReference>